<reference evidence="3" key="1">
    <citation type="submission" date="2020-05" db="EMBL/GenBank/DDBJ databases">
        <authorList>
            <person name="Chiriac C."/>
            <person name="Salcher M."/>
            <person name="Ghai R."/>
            <person name="Kavagutti S V."/>
        </authorList>
    </citation>
    <scope>NUCLEOTIDE SEQUENCE</scope>
</reference>
<name>A0A6J6MVC3_9ZZZZ</name>
<dbReference type="InterPro" id="IPR036388">
    <property type="entry name" value="WH-like_DNA-bd_sf"/>
</dbReference>
<accession>A0A6J6MVC3</accession>
<evidence type="ECO:0000259" key="1">
    <source>
        <dbReference type="Pfam" id="PF01978"/>
    </source>
</evidence>
<evidence type="ECO:0000313" key="2">
    <source>
        <dbReference type="EMBL" id="CAB4660525.1"/>
    </source>
</evidence>
<protein>
    <submittedName>
        <fullName evidence="3">Unannotated protein</fullName>
    </submittedName>
</protein>
<proteinExistence type="predicted"/>
<organism evidence="3">
    <name type="scientific">freshwater metagenome</name>
    <dbReference type="NCBI Taxonomy" id="449393"/>
    <lineage>
        <taxon>unclassified sequences</taxon>
        <taxon>metagenomes</taxon>
        <taxon>ecological metagenomes</taxon>
    </lineage>
</organism>
<feature type="domain" description="Transcription regulator TrmB N-terminal" evidence="1">
    <location>
        <begin position="21"/>
        <end position="75"/>
    </location>
</feature>
<dbReference type="EMBL" id="CAEZWV010000027">
    <property type="protein sequence ID" value="CAB4677816.1"/>
    <property type="molecule type" value="Genomic_DNA"/>
</dbReference>
<dbReference type="Pfam" id="PF01978">
    <property type="entry name" value="TrmB"/>
    <property type="match status" value="1"/>
</dbReference>
<gene>
    <name evidence="2" type="ORF">UFOPK2214_01206</name>
    <name evidence="3" type="ORF">UFOPK2295_01227</name>
</gene>
<evidence type="ECO:0000313" key="3">
    <source>
        <dbReference type="EMBL" id="CAB4677816.1"/>
    </source>
</evidence>
<dbReference type="InterPro" id="IPR036390">
    <property type="entry name" value="WH_DNA-bd_sf"/>
</dbReference>
<dbReference type="InterPro" id="IPR002831">
    <property type="entry name" value="Tscrpt_reg_TrmB_N"/>
</dbReference>
<dbReference type="AlphaFoldDB" id="A0A6J6MVC3"/>
<dbReference type="EMBL" id="CAEZWJ010000047">
    <property type="protein sequence ID" value="CAB4660525.1"/>
    <property type="molecule type" value="Genomic_DNA"/>
</dbReference>
<dbReference type="SUPFAM" id="SSF46785">
    <property type="entry name" value="Winged helix' DNA-binding domain"/>
    <property type="match status" value="1"/>
</dbReference>
<sequence length="113" mass="12979">MRKEVSSEDQAAQSIHLLSRHAHVLLILVKDPMVTIREISFVLDVTERTVLRILNQLEEQGFLRIERRGRNNSYRVLLDAESSSRFEKGCTVRDVVGLVKSQEHINEEPVEGI</sequence>
<dbReference type="Gene3D" id="1.10.10.10">
    <property type="entry name" value="Winged helix-like DNA-binding domain superfamily/Winged helix DNA-binding domain"/>
    <property type="match status" value="1"/>
</dbReference>